<feature type="transmembrane region" description="Helical" evidence="5">
    <location>
        <begin position="156"/>
        <end position="184"/>
    </location>
</feature>
<keyword evidence="3 5" id="KW-1133">Transmembrane helix</keyword>
<reference evidence="7" key="1">
    <citation type="submission" date="2019-11" db="EMBL/GenBank/DDBJ databases">
        <authorList>
            <person name="Feng L."/>
        </authorList>
    </citation>
    <scope>NUCLEOTIDE SEQUENCE</scope>
    <source>
        <strain evidence="7">AodontolyticusLFYP35</strain>
    </source>
</reference>
<keyword evidence="2 5" id="KW-0812">Transmembrane</keyword>
<dbReference type="PANTHER" id="PTHR23501">
    <property type="entry name" value="MAJOR FACILITATOR SUPERFAMILY"/>
    <property type="match status" value="1"/>
</dbReference>
<feature type="domain" description="Major facilitator superfamily (MFS) profile" evidence="6">
    <location>
        <begin position="33"/>
        <end position="469"/>
    </location>
</feature>
<feature type="transmembrane region" description="Helical" evidence="5">
    <location>
        <begin position="416"/>
        <end position="435"/>
    </location>
</feature>
<feature type="transmembrane region" description="Helical" evidence="5">
    <location>
        <begin position="222"/>
        <end position="239"/>
    </location>
</feature>
<dbReference type="InterPro" id="IPR011701">
    <property type="entry name" value="MFS"/>
</dbReference>
<organism evidence="7">
    <name type="scientific">Schaalia odontolytica</name>
    <dbReference type="NCBI Taxonomy" id="1660"/>
    <lineage>
        <taxon>Bacteria</taxon>
        <taxon>Bacillati</taxon>
        <taxon>Actinomycetota</taxon>
        <taxon>Actinomycetes</taxon>
        <taxon>Actinomycetales</taxon>
        <taxon>Actinomycetaceae</taxon>
        <taxon>Schaalia</taxon>
    </lineage>
</organism>
<feature type="transmembrane region" description="Helical" evidence="5">
    <location>
        <begin position="347"/>
        <end position="367"/>
    </location>
</feature>
<evidence type="ECO:0000256" key="5">
    <source>
        <dbReference type="SAM" id="Phobius"/>
    </source>
</evidence>
<feature type="transmembrane region" description="Helical" evidence="5">
    <location>
        <begin position="67"/>
        <end position="86"/>
    </location>
</feature>
<feature type="transmembrane region" description="Helical" evidence="5">
    <location>
        <begin position="33"/>
        <end position="55"/>
    </location>
</feature>
<dbReference type="InterPro" id="IPR020846">
    <property type="entry name" value="MFS_dom"/>
</dbReference>
<sequence length="476" mass="49739">MQTLAKVSDEMCKDNAMSPRPQVEAWSSAEKGLMLSSVILITLSAFESLATTTIMPNVVASFHADSWFAVSSGAALITNLIANVLAGGLSDALGVKKVFAWGLGLFCVGLLVSALAPHIAVFVLGRLVQGLGGGFIIVPLYVLIGAIATPLHRPRYFAAFSLSWVFPSLVGPALAGIIVTYIGWRVVFGVAPLLAAFGAIPLHSVLKNFSIPSQGVAPSLRFVRLALGSGIGVFLLQISGTFTSIWAMVLVGSAGLTLSTITLPRLLPPGSFSLKRGIPALVATRLLMMGAVTGAEVVLPLLLQRVQGWTPSSASLVVTASALSWAAGSVIQSHIHVGKNRLRLPRIGMVFVVIGLAPLTMLLQTSAPHWPIFIAWLLAGFGVGLTHSTISDLTLGSTDPSMHGRASSWLQIADSAGAAVELAFVSLALALWNAIGFTGPIAYLPATLIALGIAVFGVIASMRTREEDLLPRACTQ</sequence>
<accession>A0A6N2TNA6</accession>
<feature type="transmembrane region" description="Helical" evidence="5">
    <location>
        <begin position="373"/>
        <end position="395"/>
    </location>
</feature>
<feature type="transmembrane region" description="Helical" evidence="5">
    <location>
        <begin position="130"/>
        <end position="149"/>
    </location>
</feature>
<evidence type="ECO:0000256" key="4">
    <source>
        <dbReference type="ARBA" id="ARBA00023136"/>
    </source>
</evidence>
<evidence type="ECO:0000256" key="2">
    <source>
        <dbReference type="ARBA" id="ARBA00022692"/>
    </source>
</evidence>
<keyword evidence="4 5" id="KW-0472">Membrane</keyword>
<evidence type="ECO:0000313" key="7">
    <source>
        <dbReference type="EMBL" id="VYT06877.1"/>
    </source>
</evidence>
<dbReference type="AlphaFoldDB" id="A0A6N2TNA6"/>
<dbReference type="GO" id="GO:0022857">
    <property type="term" value="F:transmembrane transporter activity"/>
    <property type="evidence" value="ECO:0007669"/>
    <property type="project" value="InterPro"/>
</dbReference>
<feature type="transmembrane region" description="Helical" evidence="5">
    <location>
        <begin position="98"/>
        <end position="124"/>
    </location>
</feature>
<dbReference type="Gene3D" id="1.20.1250.20">
    <property type="entry name" value="MFS general substrate transporter like domains"/>
    <property type="match status" value="2"/>
</dbReference>
<gene>
    <name evidence="7" type="primary">bmr3</name>
    <name evidence="7" type="ORF">AOLFYP35_01440</name>
</gene>
<name>A0A6N2TNA6_9ACTO</name>
<evidence type="ECO:0000256" key="1">
    <source>
        <dbReference type="ARBA" id="ARBA00004651"/>
    </source>
</evidence>
<dbReference type="PANTHER" id="PTHR23501:SF154">
    <property type="entry name" value="MULTIDRUG-EFFLUX TRANSPORTER RV1634-RELATED"/>
    <property type="match status" value="1"/>
</dbReference>
<evidence type="ECO:0000256" key="3">
    <source>
        <dbReference type="ARBA" id="ARBA00022989"/>
    </source>
</evidence>
<dbReference type="GO" id="GO:0005886">
    <property type="term" value="C:plasma membrane"/>
    <property type="evidence" value="ECO:0007669"/>
    <property type="project" value="UniProtKB-SubCell"/>
</dbReference>
<dbReference type="InterPro" id="IPR036259">
    <property type="entry name" value="MFS_trans_sf"/>
</dbReference>
<dbReference type="Pfam" id="PF07690">
    <property type="entry name" value="MFS_1"/>
    <property type="match status" value="1"/>
</dbReference>
<protein>
    <submittedName>
        <fullName evidence="7">Multidrug resistance protein 3</fullName>
    </submittedName>
</protein>
<feature type="transmembrane region" description="Helical" evidence="5">
    <location>
        <begin position="441"/>
        <end position="462"/>
    </location>
</feature>
<comment type="subcellular location">
    <subcellularLocation>
        <location evidence="1">Cell membrane</location>
        <topology evidence="1">Multi-pass membrane protein</topology>
    </subcellularLocation>
</comment>
<feature type="transmembrane region" description="Helical" evidence="5">
    <location>
        <begin position="278"/>
        <end position="302"/>
    </location>
</feature>
<dbReference type="EMBL" id="CACRSM010000002">
    <property type="protein sequence ID" value="VYT06877.1"/>
    <property type="molecule type" value="Genomic_DNA"/>
</dbReference>
<dbReference type="SUPFAM" id="SSF103473">
    <property type="entry name" value="MFS general substrate transporter"/>
    <property type="match status" value="1"/>
</dbReference>
<feature type="transmembrane region" description="Helical" evidence="5">
    <location>
        <begin position="245"/>
        <end position="266"/>
    </location>
</feature>
<evidence type="ECO:0000259" key="6">
    <source>
        <dbReference type="PROSITE" id="PS50850"/>
    </source>
</evidence>
<dbReference type="PROSITE" id="PS50850">
    <property type="entry name" value="MFS"/>
    <property type="match status" value="1"/>
</dbReference>
<proteinExistence type="predicted"/>
<feature type="transmembrane region" description="Helical" evidence="5">
    <location>
        <begin position="190"/>
        <end position="210"/>
    </location>
</feature>